<name>A0ABY4W6N0_9PROT</name>
<reference evidence="1" key="1">
    <citation type="submission" date="2022-06" db="EMBL/GenBank/DDBJ databases">
        <title>Sneathiella actinostolidae sp. nov., isolated from a sea anemonein the Western Pacific Ocean.</title>
        <authorList>
            <person name="Wei M.J."/>
        </authorList>
    </citation>
    <scope>NUCLEOTIDE SEQUENCE</scope>
    <source>
        <strain evidence="1">PHK-P5</strain>
    </source>
</reference>
<dbReference type="EMBL" id="CP098747">
    <property type="protein sequence ID" value="USG62832.1"/>
    <property type="molecule type" value="Genomic_DNA"/>
</dbReference>
<evidence type="ECO:0000313" key="2">
    <source>
        <dbReference type="Proteomes" id="UP001056291"/>
    </source>
</evidence>
<organism evidence="1 2">
    <name type="scientific">Sneathiella marina</name>
    <dbReference type="NCBI Taxonomy" id="2950108"/>
    <lineage>
        <taxon>Bacteria</taxon>
        <taxon>Pseudomonadati</taxon>
        <taxon>Pseudomonadota</taxon>
        <taxon>Alphaproteobacteria</taxon>
        <taxon>Sneathiellales</taxon>
        <taxon>Sneathiellaceae</taxon>
        <taxon>Sneathiella</taxon>
    </lineage>
</organism>
<dbReference type="InterPro" id="IPR011200">
    <property type="entry name" value="UCP012608"/>
</dbReference>
<evidence type="ECO:0000313" key="1">
    <source>
        <dbReference type="EMBL" id="USG62832.1"/>
    </source>
</evidence>
<keyword evidence="2" id="KW-1185">Reference proteome</keyword>
<proteinExistence type="predicted"/>
<gene>
    <name evidence="1" type="ORF">NBZ79_07565</name>
</gene>
<dbReference type="Proteomes" id="UP001056291">
    <property type="component" value="Chromosome"/>
</dbReference>
<sequence>MSEQDIRAAFLQQVKACESLGSPFTARLCRLMGERLAPGTAVADHILTWPGDPSALADSVPLRLAGALHGLLISKKSAVLQAVYPPQDQSVDDEMLWEALCTVLETESAFILNRLKSPPQTNEVRRSGATLPLFLEVSRRTGLPLSLTEIGASAGLNLFLDDYHITLGDQAWGDENSAVTLNPTWHGSPAPQAALDILARTGCDLKPIDPGSREDRERKLSYIWADQEDRLTRTRAAFDIAAASDIRVAEADALDWLRQETARTHDGAVHVIYSTIAWQYLPQEARAAGEEIIHEAGARATESAPLAWALMENDGVGPGAELSLTFWPGGERQQVGRADFHGRWVDWTGWQD</sequence>
<dbReference type="PIRSF" id="PIRSF012608">
    <property type="entry name" value="UCP012608"/>
    <property type="match status" value="1"/>
</dbReference>
<dbReference type="RefSeq" id="WP_251937020.1">
    <property type="nucleotide sequence ID" value="NZ_CP098747.1"/>
</dbReference>
<dbReference type="Pfam" id="PF10094">
    <property type="entry name" value="DUF2332"/>
    <property type="match status" value="1"/>
</dbReference>
<accession>A0ABY4W6N0</accession>
<protein>
    <submittedName>
        <fullName evidence="1">DUF2332 family protein</fullName>
    </submittedName>
</protein>